<dbReference type="Pfam" id="PF00512">
    <property type="entry name" value="HisKA"/>
    <property type="match status" value="1"/>
</dbReference>
<dbReference type="GO" id="GO:0005886">
    <property type="term" value="C:plasma membrane"/>
    <property type="evidence" value="ECO:0007669"/>
    <property type="project" value="UniProtKB-SubCell"/>
</dbReference>
<gene>
    <name evidence="12" type="ORF">ACBT_1178</name>
</gene>
<dbReference type="AlphaFoldDB" id="A0A7L5JQ30"/>
<dbReference type="Pfam" id="PF02518">
    <property type="entry name" value="HATPase_c"/>
    <property type="match status" value="1"/>
</dbReference>
<dbReference type="InterPro" id="IPR003661">
    <property type="entry name" value="HisK_dim/P_dom"/>
</dbReference>
<keyword evidence="8 10" id="KW-1133">Transmembrane helix</keyword>
<dbReference type="EC" id="2.7.13.3" evidence="3"/>
<protein>
    <recommendedName>
        <fullName evidence="3">histidine kinase</fullName>
        <ecNumber evidence="3">2.7.13.3</ecNumber>
    </recommendedName>
</protein>
<dbReference type="GO" id="GO:0004721">
    <property type="term" value="F:phosphoprotein phosphatase activity"/>
    <property type="evidence" value="ECO:0007669"/>
    <property type="project" value="TreeGrafter"/>
</dbReference>
<evidence type="ECO:0000256" key="1">
    <source>
        <dbReference type="ARBA" id="ARBA00000085"/>
    </source>
</evidence>
<evidence type="ECO:0000256" key="6">
    <source>
        <dbReference type="ARBA" id="ARBA00022692"/>
    </source>
</evidence>
<keyword evidence="5" id="KW-0808">Transferase</keyword>
<dbReference type="Gene3D" id="3.30.565.10">
    <property type="entry name" value="Histidine kinase-like ATPase, C-terminal domain"/>
    <property type="match status" value="1"/>
</dbReference>
<comment type="subcellular location">
    <subcellularLocation>
        <location evidence="2">Cell membrane</location>
        <topology evidence="2">Multi-pass membrane protein</topology>
    </subcellularLocation>
</comment>
<feature type="transmembrane region" description="Helical" evidence="10">
    <location>
        <begin position="6"/>
        <end position="27"/>
    </location>
</feature>
<dbReference type="Proteomes" id="UP000509513">
    <property type="component" value="Chromosome"/>
</dbReference>
<dbReference type="CDD" id="cd00082">
    <property type="entry name" value="HisKA"/>
    <property type="match status" value="1"/>
</dbReference>
<evidence type="ECO:0000256" key="10">
    <source>
        <dbReference type="SAM" id="Phobius"/>
    </source>
</evidence>
<keyword evidence="6 10" id="KW-0812">Transmembrane</keyword>
<dbReference type="GO" id="GO:0000155">
    <property type="term" value="F:phosphorelay sensor kinase activity"/>
    <property type="evidence" value="ECO:0007669"/>
    <property type="project" value="InterPro"/>
</dbReference>
<feature type="transmembrane region" description="Helical" evidence="10">
    <location>
        <begin position="309"/>
        <end position="329"/>
    </location>
</feature>
<dbReference type="RefSeq" id="WP_024775347.1">
    <property type="nucleotide sequence ID" value="NZ_CP054051.1"/>
</dbReference>
<dbReference type="KEGG" id="acib:ACBT_1178"/>
<evidence type="ECO:0000256" key="3">
    <source>
        <dbReference type="ARBA" id="ARBA00012438"/>
    </source>
</evidence>
<evidence type="ECO:0000313" key="12">
    <source>
        <dbReference type="EMBL" id="QKJ27088.1"/>
    </source>
</evidence>
<proteinExistence type="predicted"/>
<organism evidence="12 13">
    <name type="scientific">Aliarcobacter cibarius</name>
    <dbReference type="NCBI Taxonomy" id="255507"/>
    <lineage>
        <taxon>Bacteria</taxon>
        <taxon>Pseudomonadati</taxon>
        <taxon>Campylobacterota</taxon>
        <taxon>Epsilonproteobacteria</taxon>
        <taxon>Campylobacterales</taxon>
        <taxon>Arcobacteraceae</taxon>
        <taxon>Aliarcobacter</taxon>
    </lineage>
</organism>
<keyword evidence="4" id="KW-1003">Cell membrane</keyword>
<dbReference type="PANTHER" id="PTHR45453:SF2">
    <property type="entry name" value="HISTIDINE KINASE"/>
    <property type="match status" value="1"/>
</dbReference>
<evidence type="ECO:0000256" key="8">
    <source>
        <dbReference type="ARBA" id="ARBA00022989"/>
    </source>
</evidence>
<dbReference type="InterPro" id="IPR005467">
    <property type="entry name" value="His_kinase_dom"/>
</dbReference>
<accession>A0A7L5JQ30</accession>
<keyword evidence="7 12" id="KW-0418">Kinase</keyword>
<evidence type="ECO:0000256" key="9">
    <source>
        <dbReference type="ARBA" id="ARBA00023136"/>
    </source>
</evidence>
<evidence type="ECO:0000313" key="13">
    <source>
        <dbReference type="Proteomes" id="UP000509513"/>
    </source>
</evidence>
<keyword evidence="9 10" id="KW-0472">Membrane</keyword>
<feature type="domain" description="Histidine kinase" evidence="11">
    <location>
        <begin position="396"/>
        <end position="603"/>
    </location>
</feature>
<sequence>MKLKTKIYLFQIILSTILFLFLVLNYFSYIHQYKKDINEHINEEIIIHKKQILSSINIANVEFGKKEQLFYDIHNEALNILKNNINLDLEELQKILKSRFQLKDHMKIQIYLIDKNYTIYKTTFPKDLGFNLSIAADAKGYLDKTSIDNKIYVSDFASTDSMNMEYKLYTYSKLIEGKYLELGFVDTRLNNYALSIENINFNSKIKIYNVGKNDTEYYYYEMDLQNYYENKEEFFKTVKRFSLEQSNDDLILNTLKNNKQIIIDNGNIQTVYINIFDDNMYNILGFENFIMQLDINISDKKKFMQNYEYMFLITLITISILLIIMYIFIKKYFTLPINTIRESLINSQKIEDDSILLSNDELSDISKIYNKLYEKLSNEINLNSNLLKENKRFIADTVHQIRTPLTNIMMNAEMVKKLQKDSSLYSFIDKIDASVNMLSNSYEDLAYITTSDTFEYAAAKINLTHILKDRIRFFSTISKVSKKEIESNIEDNIFININQIEVERIIDNNISNAIKYATKNELITINLYKNNDKLILEFKSFGNAIKNKDRIFDKNYREDEGKRGLGLGLNMVKNICDKYGILYEVSYLNNQNIFTYNLSNLKS</sequence>
<evidence type="ECO:0000256" key="7">
    <source>
        <dbReference type="ARBA" id="ARBA00022777"/>
    </source>
</evidence>
<evidence type="ECO:0000256" key="2">
    <source>
        <dbReference type="ARBA" id="ARBA00004651"/>
    </source>
</evidence>
<dbReference type="InterPro" id="IPR036890">
    <property type="entry name" value="HATPase_C_sf"/>
</dbReference>
<dbReference type="SMART" id="SM00387">
    <property type="entry name" value="HATPase_c"/>
    <property type="match status" value="1"/>
</dbReference>
<dbReference type="SUPFAM" id="SSF55874">
    <property type="entry name" value="ATPase domain of HSP90 chaperone/DNA topoisomerase II/histidine kinase"/>
    <property type="match status" value="1"/>
</dbReference>
<reference evidence="12 13" key="1">
    <citation type="submission" date="2020-05" db="EMBL/GenBank/DDBJ databases">
        <title>Complete genome sequencing of Campylobacter and Arcobacter type strains.</title>
        <authorList>
            <person name="Miller W.G."/>
            <person name="Yee E."/>
        </authorList>
    </citation>
    <scope>NUCLEOTIDE SEQUENCE [LARGE SCALE GENOMIC DNA]</scope>
    <source>
        <strain evidence="12 13">LMG 21996</strain>
    </source>
</reference>
<dbReference type="InterPro" id="IPR003594">
    <property type="entry name" value="HATPase_dom"/>
</dbReference>
<dbReference type="OrthoDB" id="5346691at2"/>
<dbReference type="InterPro" id="IPR050351">
    <property type="entry name" value="BphY/WalK/GraS-like"/>
</dbReference>
<dbReference type="PROSITE" id="PS50109">
    <property type="entry name" value="HIS_KIN"/>
    <property type="match status" value="1"/>
</dbReference>
<evidence type="ECO:0000256" key="4">
    <source>
        <dbReference type="ARBA" id="ARBA00022475"/>
    </source>
</evidence>
<name>A0A7L5JQ30_9BACT</name>
<evidence type="ECO:0000256" key="5">
    <source>
        <dbReference type="ARBA" id="ARBA00022679"/>
    </source>
</evidence>
<dbReference type="GO" id="GO:0016036">
    <property type="term" value="P:cellular response to phosphate starvation"/>
    <property type="evidence" value="ECO:0007669"/>
    <property type="project" value="TreeGrafter"/>
</dbReference>
<comment type="catalytic activity">
    <reaction evidence="1">
        <text>ATP + protein L-histidine = ADP + protein N-phospho-L-histidine.</text>
        <dbReference type="EC" id="2.7.13.3"/>
    </reaction>
</comment>
<dbReference type="InterPro" id="IPR036097">
    <property type="entry name" value="HisK_dim/P_sf"/>
</dbReference>
<dbReference type="EMBL" id="CP054051">
    <property type="protein sequence ID" value="QKJ27088.1"/>
    <property type="molecule type" value="Genomic_DNA"/>
</dbReference>
<dbReference type="PANTHER" id="PTHR45453">
    <property type="entry name" value="PHOSPHATE REGULON SENSOR PROTEIN PHOR"/>
    <property type="match status" value="1"/>
</dbReference>
<dbReference type="SUPFAM" id="SSF47384">
    <property type="entry name" value="Homodimeric domain of signal transducing histidine kinase"/>
    <property type="match status" value="1"/>
</dbReference>
<dbReference type="SMART" id="SM00388">
    <property type="entry name" value="HisKA"/>
    <property type="match status" value="1"/>
</dbReference>
<dbReference type="Gene3D" id="1.10.287.130">
    <property type="match status" value="1"/>
</dbReference>
<evidence type="ECO:0000259" key="11">
    <source>
        <dbReference type="PROSITE" id="PS50109"/>
    </source>
</evidence>